<protein>
    <submittedName>
        <fullName evidence="2">DUF1738 domain-containing protein</fullName>
    </submittedName>
</protein>
<name>A0A1I7WSB0_HETBA</name>
<sequence length="122" mass="13955">MTSLDETRSNYCPTVSKTTVFGALKANPFIRLQKMRKRPSLTAVYKKARMDFARAHMSLTSEWTEVILPFPMCMCLFSTSFILSRECFFPTRNFGGGSLMVWAEFSSSGKNFIFQQDNDAIH</sequence>
<keyword evidence="1" id="KW-1185">Reference proteome</keyword>
<dbReference type="Proteomes" id="UP000095283">
    <property type="component" value="Unplaced"/>
</dbReference>
<reference evidence="2" key="1">
    <citation type="submission" date="2016-11" db="UniProtKB">
        <authorList>
            <consortium name="WormBaseParasite"/>
        </authorList>
    </citation>
    <scope>IDENTIFICATION</scope>
</reference>
<organism evidence="1 2">
    <name type="scientific">Heterorhabditis bacteriophora</name>
    <name type="common">Entomopathogenic nematode worm</name>
    <dbReference type="NCBI Taxonomy" id="37862"/>
    <lineage>
        <taxon>Eukaryota</taxon>
        <taxon>Metazoa</taxon>
        <taxon>Ecdysozoa</taxon>
        <taxon>Nematoda</taxon>
        <taxon>Chromadorea</taxon>
        <taxon>Rhabditida</taxon>
        <taxon>Rhabditina</taxon>
        <taxon>Rhabditomorpha</taxon>
        <taxon>Strongyloidea</taxon>
        <taxon>Heterorhabditidae</taxon>
        <taxon>Heterorhabditis</taxon>
    </lineage>
</organism>
<proteinExistence type="predicted"/>
<dbReference type="AlphaFoldDB" id="A0A1I7WSB0"/>
<dbReference type="GO" id="GO:0003676">
    <property type="term" value="F:nucleic acid binding"/>
    <property type="evidence" value="ECO:0007669"/>
    <property type="project" value="InterPro"/>
</dbReference>
<dbReference type="WBParaSite" id="Hba_08075">
    <property type="protein sequence ID" value="Hba_08075"/>
    <property type="gene ID" value="Hba_08075"/>
</dbReference>
<evidence type="ECO:0000313" key="2">
    <source>
        <dbReference type="WBParaSite" id="Hba_08075"/>
    </source>
</evidence>
<accession>A0A1I7WSB0</accession>
<evidence type="ECO:0000313" key="1">
    <source>
        <dbReference type="Proteomes" id="UP000095283"/>
    </source>
</evidence>
<dbReference type="Gene3D" id="3.30.420.10">
    <property type="entry name" value="Ribonuclease H-like superfamily/Ribonuclease H"/>
    <property type="match status" value="1"/>
</dbReference>
<dbReference type="InterPro" id="IPR036397">
    <property type="entry name" value="RNaseH_sf"/>
</dbReference>